<dbReference type="EMBL" id="JAJEQN010000049">
    <property type="protein sequence ID" value="MCC2222773.1"/>
    <property type="molecule type" value="Genomic_DNA"/>
</dbReference>
<comment type="caution">
    <text evidence="1">The sequence shown here is derived from an EMBL/GenBank/DDBJ whole genome shotgun (WGS) entry which is preliminary data.</text>
</comment>
<dbReference type="Gene3D" id="1.10.10.1150">
    <property type="entry name" value="Coenzyme PQQ synthesis protein D (PqqD)"/>
    <property type="match status" value="1"/>
</dbReference>
<proteinExistence type="predicted"/>
<sequence>MKQKGNFVLRKLLDEYVLVPCKETAEQMNQVITLSEIAAYIYKHIPDVDTADQLADLVSREYNEPKENVVEDVNMVIEKFEQMGLLEK</sequence>
<keyword evidence="2" id="KW-1185">Reference proteome</keyword>
<reference evidence="1 2" key="1">
    <citation type="submission" date="2021-10" db="EMBL/GenBank/DDBJ databases">
        <title>Anaerobic single-cell dispensing facilitates the cultivation of human gut bacteria.</title>
        <authorList>
            <person name="Afrizal A."/>
        </authorList>
    </citation>
    <scope>NUCLEOTIDE SEQUENCE [LARGE SCALE GENOMIC DNA]</scope>
    <source>
        <strain evidence="1 2">CLA-AA-H224</strain>
    </source>
</reference>
<accession>A0AAE3JDM2</accession>
<evidence type="ECO:0000313" key="2">
    <source>
        <dbReference type="Proteomes" id="UP001198200"/>
    </source>
</evidence>
<dbReference type="InterPro" id="IPR008792">
    <property type="entry name" value="PQQD"/>
</dbReference>
<protein>
    <submittedName>
        <fullName evidence="1">PqqD family protein</fullName>
    </submittedName>
</protein>
<name>A0AAE3JDM2_9FIRM</name>
<dbReference type="Proteomes" id="UP001198200">
    <property type="component" value="Unassembled WGS sequence"/>
</dbReference>
<gene>
    <name evidence="1" type="ORF">LKD48_14275</name>
</gene>
<evidence type="ECO:0000313" key="1">
    <source>
        <dbReference type="EMBL" id="MCC2222773.1"/>
    </source>
</evidence>
<dbReference type="AlphaFoldDB" id="A0AAE3JDM2"/>
<dbReference type="InterPro" id="IPR041881">
    <property type="entry name" value="PqqD_sf"/>
</dbReference>
<dbReference type="RefSeq" id="WP_308732369.1">
    <property type="nucleotide sequence ID" value="NZ_JAJEQN010000049.1"/>
</dbReference>
<dbReference type="Pfam" id="PF05402">
    <property type="entry name" value="PqqD"/>
    <property type="match status" value="1"/>
</dbReference>
<organism evidence="1 2">
    <name type="scientific">Anthropogastromicrobium aceti</name>
    <dbReference type="NCBI Taxonomy" id="2981768"/>
    <lineage>
        <taxon>Bacteria</taxon>
        <taxon>Bacillati</taxon>
        <taxon>Bacillota</taxon>
        <taxon>Clostridia</taxon>
        <taxon>Lachnospirales</taxon>
        <taxon>Lachnospiraceae</taxon>
        <taxon>Anthropogastromicrobium</taxon>
    </lineage>
</organism>